<dbReference type="RefSeq" id="WP_135371712.1">
    <property type="nucleotide sequence ID" value="NZ_RKLY01000007.1"/>
</dbReference>
<dbReference type="EMBL" id="RKLY01000007">
    <property type="protein sequence ID" value="TGD24102.1"/>
    <property type="molecule type" value="Genomic_DNA"/>
</dbReference>
<dbReference type="OrthoDB" id="2303962at2"/>
<dbReference type="AlphaFoldDB" id="A0A4Z0JLZ6"/>
<comment type="caution">
    <text evidence="1">The sequence shown here is derived from an EMBL/GenBank/DDBJ whole genome shotgun (WGS) entry which is preliminary data.</text>
</comment>
<protein>
    <submittedName>
        <fullName evidence="1">Uncharacterized protein</fullName>
    </submittedName>
</protein>
<sequence length="160" mass="17783">MGDINIVKEVLDMQDRQNFNDTDLAAIAGTSKTTVGKWFKGTPIKDEYLVNLSNGIDDTRFSLAVDCYLFNFPAILLNIVNEYNSETSSLLIGTQIEDLNSDSAIENALKEISKSNPDENIIKFGIFKMFRTSSIMRACATAMSHRYNISLKQAALGERG</sequence>
<accession>A0A4Z0JLZ6</accession>
<organism evidence="1 2">
    <name type="scientific">Companilactobacillus suantsaicola</name>
    <dbReference type="NCBI Taxonomy" id="2487723"/>
    <lineage>
        <taxon>Bacteria</taxon>
        <taxon>Bacillati</taxon>
        <taxon>Bacillota</taxon>
        <taxon>Bacilli</taxon>
        <taxon>Lactobacillales</taxon>
        <taxon>Lactobacillaceae</taxon>
        <taxon>Companilactobacillus</taxon>
    </lineage>
</organism>
<dbReference type="Proteomes" id="UP000298021">
    <property type="component" value="Unassembled WGS sequence"/>
</dbReference>
<reference evidence="1 2" key="1">
    <citation type="submission" date="2018-10" db="EMBL/GenBank/DDBJ databases">
        <title>Lactobacillus sp. R7 and Lactobacillus sp. R19 isolated from fermented mustard green product of Taiwan.</title>
        <authorList>
            <person name="Lin S.-T."/>
        </authorList>
    </citation>
    <scope>NUCLEOTIDE SEQUENCE [LARGE SCALE GENOMIC DNA]</scope>
    <source>
        <strain evidence="1 2">BCRC 81127</strain>
    </source>
</reference>
<evidence type="ECO:0000313" key="1">
    <source>
        <dbReference type="EMBL" id="TGD24102.1"/>
    </source>
</evidence>
<name>A0A4Z0JLZ6_9LACO</name>
<evidence type="ECO:0000313" key="2">
    <source>
        <dbReference type="Proteomes" id="UP000298021"/>
    </source>
</evidence>
<keyword evidence="2" id="KW-1185">Reference proteome</keyword>
<proteinExistence type="predicted"/>
<gene>
    <name evidence="1" type="ORF">EGT49_03950</name>
</gene>